<dbReference type="InterPro" id="IPR010080">
    <property type="entry name" value="Thioester_reductase-like_dom"/>
</dbReference>
<dbReference type="FunFam" id="3.40.50.12780:FF:000012">
    <property type="entry name" value="Non-ribosomal peptide synthetase"/>
    <property type="match status" value="1"/>
</dbReference>
<dbReference type="OrthoDB" id="3691933at2"/>
<dbReference type="NCBIfam" id="TIGR01746">
    <property type="entry name" value="Thioester-redct"/>
    <property type="match status" value="1"/>
</dbReference>
<dbReference type="PANTHER" id="PTHR44845:SF6">
    <property type="entry name" value="BETA-ALANINE-ACTIVATING ENZYME"/>
    <property type="match status" value="1"/>
</dbReference>
<dbReference type="CDD" id="cd05930">
    <property type="entry name" value="A_NRPS"/>
    <property type="match status" value="1"/>
</dbReference>
<dbReference type="PANTHER" id="PTHR44845">
    <property type="entry name" value="CARRIER DOMAIN-CONTAINING PROTEIN"/>
    <property type="match status" value="1"/>
</dbReference>
<dbReference type="KEGG" id="mmi:MMAR_3972"/>
<evidence type="ECO:0000256" key="1">
    <source>
        <dbReference type="ARBA" id="ARBA00022450"/>
    </source>
</evidence>
<dbReference type="Gene3D" id="3.30.300.30">
    <property type="match status" value="1"/>
</dbReference>
<dbReference type="GO" id="GO:0031177">
    <property type="term" value="F:phosphopantetheine binding"/>
    <property type="evidence" value="ECO:0007669"/>
    <property type="project" value="InterPro"/>
</dbReference>
<dbReference type="FunFam" id="3.40.50.980:FF:000001">
    <property type="entry name" value="Non-ribosomal peptide synthetase"/>
    <property type="match status" value="1"/>
</dbReference>
<proteinExistence type="predicted"/>
<dbReference type="InterPro" id="IPR045851">
    <property type="entry name" value="AMP-bd_C_sf"/>
</dbReference>
<evidence type="ECO:0000313" key="4">
    <source>
        <dbReference type="EMBL" id="ACC42380.1"/>
    </source>
</evidence>
<dbReference type="InterPro" id="IPR025110">
    <property type="entry name" value="AMP-bd_C"/>
</dbReference>
<dbReference type="Gene3D" id="3.40.50.720">
    <property type="entry name" value="NAD(P)-binding Rossmann-like Domain"/>
    <property type="match status" value="1"/>
</dbReference>
<dbReference type="AlphaFoldDB" id="B2HPM8"/>
<keyword evidence="5" id="KW-1185">Reference proteome</keyword>
<dbReference type="PROSITE" id="PS50075">
    <property type="entry name" value="CARRIER"/>
    <property type="match status" value="1"/>
</dbReference>
<dbReference type="InterPro" id="IPR020806">
    <property type="entry name" value="PKS_PP-bd"/>
</dbReference>
<feature type="domain" description="Carrier" evidence="3">
    <location>
        <begin position="546"/>
        <end position="623"/>
    </location>
</feature>
<dbReference type="Pfam" id="PF13193">
    <property type="entry name" value="AMP-binding_C"/>
    <property type="match status" value="1"/>
</dbReference>
<dbReference type="eggNOG" id="COG1020">
    <property type="taxonomic scope" value="Bacteria"/>
</dbReference>
<dbReference type="STRING" id="216594.MMAR_3972"/>
<dbReference type="NCBIfam" id="TIGR01733">
    <property type="entry name" value="AA-adenyl-dom"/>
    <property type="match status" value="1"/>
</dbReference>
<dbReference type="SUPFAM" id="SSF56801">
    <property type="entry name" value="Acetyl-CoA synthetase-like"/>
    <property type="match status" value="1"/>
</dbReference>
<dbReference type="Gene3D" id="3.40.50.12780">
    <property type="entry name" value="N-terminal domain of ligase-like"/>
    <property type="match status" value="1"/>
</dbReference>
<dbReference type="Pfam" id="PF07993">
    <property type="entry name" value="NAD_binding_4"/>
    <property type="match status" value="1"/>
</dbReference>
<reference evidence="4 5" key="1">
    <citation type="journal article" date="2008" name="Genome Res.">
        <title>Insights from the complete genome sequence of Mycobacterium marinum on the evolution of Mycobacterium tuberculosis.</title>
        <authorList>
            <person name="Stinear T.P."/>
            <person name="Seemann T."/>
            <person name="Harrison P.F."/>
            <person name="Jenkin G.A."/>
            <person name="Davies J.K."/>
            <person name="Johnson P.D."/>
            <person name="Abdellah Z."/>
            <person name="Arrowsmith C."/>
            <person name="Chillingworth T."/>
            <person name="Churcher C."/>
            <person name="Clarke K."/>
            <person name="Cronin A."/>
            <person name="Davis P."/>
            <person name="Goodhead I."/>
            <person name="Holroyd N."/>
            <person name="Jagels K."/>
            <person name="Lord A."/>
            <person name="Moule S."/>
            <person name="Mungall K."/>
            <person name="Norbertczak H."/>
            <person name="Quail M.A."/>
            <person name="Rabbinowitsch E."/>
            <person name="Walker D."/>
            <person name="White B."/>
            <person name="Whitehead S."/>
            <person name="Small P.L."/>
            <person name="Brosch R."/>
            <person name="Ramakrishnan L."/>
            <person name="Fischbach M.A."/>
            <person name="Parkhill J."/>
            <person name="Cole S.T."/>
        </authorList>
    </citation>
    <scope>NUCLEOTIDE SEQUENCE [LARGE SCALE GENOMIC DNA]</scope>
    <source>
        <strain evidence="5">ATCC BAA-535 / M</strain>
    </source>
</reference>
<evidence type="ECO:0000259" key="3">
    <source>
        <dbReference type="PROSITE" id="PS50075"/>
    </source>
</evidence>
<dbReference type="PROSITE" id="PS00455">
    <property type="entry name" value="AMP_BINDING"/>
    <property type="match status" value="1"/>
</dbReference>
<dbReference type="Pfam" id="PF00501">
    <property type="entry name" value="AMP-binding"/>
    <property type="match status" value="1"/>
</dbReference>
<dbReference type="CDD" id="cd05235">
    <property type="entry name" value="SDR_e1"/>
    <property type="match status" value="1"/>
</dbReference>
<dbReference type="Gene3D" id="1.10.1200.10">
    <property type="entry name" value="ACP-like"/>
    <property type="match status" value="1"/>
</dbReference>
<organism evidence="4 5">
    <name type="scientific">Mycobacterium marinum (strain ATCC BAA-535 / M)</name>
    <dbReference type="NCBI Taxonomy" id="216594"/>
    <lineage>
        <taxon>Bacteria</taxon>
        <taxon>Bacillati</taxon>
        <taxon>Actinomycetota</taxon>
        <taxon>Actinomycetes</taxon>
        <taxon>Mycobacteriales</taxon>
        <taxon>Mycobacteriaceae</taxon>
        <taxon>Mycobacterium</taxon>
        <taxon>Mycobacterium ulcerans group</taxon>
    </lineage>
</organism>
<dbReference type="InterPro" id="IPR036291">
    <property type="entry name" value="NAD(P)-bd_dom_sf"/>
</dbReference>
<dbReference type="InterPro" id="IPR013120">
    <property type="entry name" value="FAR_NAD-bd"/>
</dbReference>
<sequence length="1054" mass="114690">MHYPSGVLVLDSSIPSGLRRMLNINRPQSTVVSVLSQNARDHGDRTALEASGDKLTYAQLEAQSTALALHLIDELGVKSGDRVGLCIDPSFDMVVGLLAILKAGAAYVPIDANLPRHRIAYVIRDAQLQVVLAEQRFNLELSLCCTQAQTGRVEVLDSAAGWRTAWNRPEGPPEPQSEEALAYLIYTSGSTGEPKGVMIEHRGLLNLAVANREILGVGATTRLLQFASLSFDAATWEIFSALIGGATLVLGQREELMPGRNLAQFLMRHRITMLCIPPSLLALMDAERPELRCLQTVVVAGEPCPLSTARAWSSSERRFFNAYGPTEATVCATMHLFRGTEDAVPIGDPLPGVTVEILDDSLRRVPAGTVGELCIGGMGVGRGYLNKPALTERSFVSDPWGSGRMYRTGDLVVADPVTGSIRFVGRKDNRIKVRGFRVELEAIERALCEHPDVLAAAVGTQATRKVADASIDTLVGYFVARSGLNVEPPTPSKLRDYLAARLPEYMVPHVFMRLDALPMMANGSKVDRRALPAPAATKPLTADCAGDELTSDGRVARIYESVLLLEPGAIGPDMDFFQQGGTSLHAAEALVLIEREFGVRIPSRKLYDHPTPRDMAALIERWQTSRGSLDHVLSNLRSDAKLPDDVRPGNPASVQGRPQCALVTGATGFLGLYLASRLVELLPELDVFCLIRAQSEEQARERLRQSCLRYGMSVALLDRVSVVAGDIEDSALALTDDVYSTLAGRVDTVYHCAADISYVKPYSVMRGPNVTGTQNLLKFAVEGHAKSFHYVSTAAVFGATGTFLGINSVDEGFNIDQSLELMSVENGYTQSKWVAETMVQAASHRGLRVSIYRPGFIQGDSRTGTANVSDLLCRLICGCIQMGSYPDFPEKYWLPIPVDVTAEAIVHASISGKPGTYHLAPERDAEVSHNEIFDIANSLGFVTEPIAAEDWFQRLAHIDSSNALFPIASFLLEKVHRGRNTILEVHHRTPVCETSRTRDALRSSGIELPNFDAAAIKRHLNHFVAQGLIDEPRCQKRRLVCSEESPPSVSAVGS</sequence>
<dbReference type="InterPro" id="IPR010071">
    <property type="entry name" value="AA_adenyl_dom"/>
</dbReference>
<dbReference type="SMART" id="SM00823">
    <property type="entry name" value="PKS_PP"/>
    <property type="match status" value="1"/>
</dbReference>
<dbReference type="InterPro" id="IPR042099">
    <property type="entry name" value="ANL_N_sf"/>
</dbReference>
<dbReference type="HOGENOM" id="CLU_000022_2_17_11"/>
<dbReference type="InterPro" id="IPR036736">
    <property type="entry name" value="ACP-like_sf"/>
</dbReference>
<keyword evidence="2" id="KW-0597">Phosphoprotein</keyword>
<dbReference type="InterPro" id="IPR020845">
    <property type="entry name" value="AMP-binding_CS"/>
</dbReference>
<dbReference type="eggNOG" id="COG3320">
    <property type="taxonomic scope" value="Bacteria"/>
</dbReference>
<dbReference type="SUPFAM" id="SSF51735">
    <property type="entry name" value="NAD(P)-binding Rossmann-fold domains"/>
    <property type="match status" value="1"/>
</dbReference>
<dbReference type="InterPro" id="IPR000873">
    <property type="entry name" value="AMP-dep_synth/lig_dom"/>
</dbReference>
<protein>
    <submittedName>
        <fullName evidence="4">Non-ribosomal peptide synthetase</fullName>
    </submittedName>
</protein>
<dbReference type="Proteomes" id="UP000001190">
    <property type="component" value="Chromosome"/>
</dbReference>
<name>B2HPM8_MYCMM</name>
<dbReference type="Pfam" id="PF00550">
    <property type="entry name" value="PP-binding"/>
    <property type="match status" value="1"/>
</dbReference>
<evidence type="ECO:0000256" key="2">
    <source>
        <dbReference type="ARBA" id="ARBA00022553"/>
    </source>
</evidence>
<dbReference type="InterPro" id="IPR009081">
    <property type="entry name" value="PP-bd_ACP"/>
</dbReference>
<evidence type="ECO:0000313" key="5">
    <source>
        <dbReference type="Proteomes" id="UP000001190"/>
    </source>
</evidence>
<accession>B2HPM8</accession>
<dbReference type="EMBL" id="CP000854">
    <property type="protein sequence ID" value="ACC42380.1"/>
    <property type="molecule type" value="Genomic_DNA"/>
</dbReference>
<keyword evidence="1" id="KW-0596">Phosphopantetheine</keyword>
<dbReference type="SUPFAM" id="SSF47336">
    <property type="entry name" value="ACP-like"/>
    <property type="match status" value="1"/>
</dbReference>
<gene>
    <name evidence="4" type="ordered locus">MMAR_3972</name>
</gene>